<feature type="transmembrane region" description="Helical" evidence="6">
    <location>
        <begin position="160"/>
        <end position="177"/>
    </location>
</feature>
<dbReference type="InterPro" id="IPR050833">
    <property type="entry name" value="Poly_Biosynth_Transport"/>
</dbReference>
<feature type="transmembrane region" description="Helical" evidence="6">
    <location>
        <begin position="436"/>
        <end position="453"/>
    </location>
</feature>
<feature type="transmembrane region" description="Helical" evidence="6">
    <location>
        <begin position="302"/>
        <end position="325"/>
    </location>
</feature>
<accession>A0A644Z829</accession>
<evidence type="ECO:0000256" key="1">
    <source>
        <dbReference type="ARBA" id="ARBA00004651"/>
    </source>
</evidence>
<dbReference type="PANTHER" id="PTHR30250:SF11">
    <property type="entry name" value="O-ANTIGEN TRANSPORTER-RELATED"/>
    <property type="match status" value="1"/>
</dbReference>
<name>A0A644Z829_9ZZZZ</name>
<keyword evidence="2" id="KW-1003">Cell membrane</keyword>
<dbReference type="GO" id="GO:0005886">
    <property type="term" value="C:plasma membrane"/>
    <property type="evidence" value="ECO:0007669"/>
    <property type="project" value="UniProtKB-SubCell"/>
</dbReference>
<dbReference type="AlphaFoldDB" id="A0A644Z829"/>
<dbReference type="PANTHER" id="PTHR30250">
    <property type="entry name" value="PST FAMILY PREDICTED COLANIC ACID TRANSPORTER"/>
    <property type="match status" value="1"/>
</dbReference>
<protein>
    <recommendedName>
        <fullName evidence="8">Polysaccharide biosynthesis protein C-terminal domain-containing protein</fullName>
    </recommendedName>
</protein>
<comment type="caution">
    <text evidence="7">The sequence shown here is derived from an EMBL/GenBank/DDBJ whole genome shotgun (WGS) entry which is preliminary data.</text>
</comment>
<feature type="transmembrane region" description="Helical" evidence="6">
    <location>
        <begin position="219"/>
        <end position="241"/>
    </location>
</feature>
<keyword evidence="4 6" id="KW-1133">Transmembrane helix</keyword>
<comment type="subcellular location">
    <subcellularLocation>
        <location evidence="1">Cell membrane</location>
        <topology evidence="1">Multi-pass membrane protein</topology>
    </subcellularLocation>
</comment>
<evidence type="ECO:0008006" key="8">
    <source>
        <dbReference type="Google" id="ProtNLM"/>
    </source>
</evidence>
<reference evidence="7" key="1">
    <citation type="submission" date="2019-08" db="EMBL/GenBank/DDBJ databases">
        <authorList>
            <person name="Kucharzyk K."/>
            <person name="Murdoch R.W."/>
            <person name="Higgins S."/>
            <person name="Loffler F."/>
        </authorList>
    </citation>
    <scope>NUCLEOTIDE SEQUENCE</scope>
</reference>
<dbReference type="EMBL" id="VSSQ01007725">
    <property type="protein sequence ID" value="MPM36797.1"/>
    <property type="molecule type" value="Genomic_DNA"/>
</dbReference>
<sequence>MALLLIVSESCLNLNMINIVTKFNQILNKNENNKIILYNTIGAFLIKGGALVISLLTLPAYMNYFKDQQILGIWFTLLSVLSWLLTFDLGIGNGLRHHLVAALVNDNQLEAKKYISSAYIVVGGVVIFFIGISTLSFKFIDWNIVFNIPNEIVSKDTLNVTVSIVFCGILIQLLLKLTTSILYAMQKSAINNFLSLSSSIIILVYVLSAKSSDTSTNLISLAVINMLAINIPLFLATIFIFKKQLKYCRPEFKFLEKKYAKSIMKLGGFFFWVQIMYMIINTTNEFLIAWLTEPRMVVEYQIYNRLFSFIGAAFILALTPIWSAVTKSFFEKNYRWIKKLYNILKLMTLLAILCEFGMLLFLQSGINLWLDENAIKVNYVHATLFALYGSMIIWNGVISSIANGFGELKTQSICFTLGALIKIPIAWIFVGLLNSWIGVVLANIIVMSLYCIVQPIRLNAFLRLKELEGKSFVQK</sequence>
<evidence type="ECO:0000256" key="6">
    <source>
        <dbReference type="SAM" id="Phobius"/>
    </source>
</evidence>
<feature type="transmembrane region" description="Helical" evidence="6">
    <location>
        <begin position="35"/>
        <end position="58"/>
    </location>
</feature>
<proteinExistence type="predicted"/>
<feature type="transmembrane region" description="Helical" evidence="6">
    <location>
        <begin position="118"/>
        <end position="140"/>
    </location>
</feature>
<organism evidence="7">
    <name type="scientific">bioreactor metagenome</name>
    <dbReference type="NCBI Taxonomy" id="1076179"/>
    <lineage>
        <taxon>unclassified sequences</taxon>
        <taxon>metagenomes</taxon>
        <taxon>ecological metagenomes</taxon>
    </lineage>
</organism>
<feature type="transmembrane region" description="Helical" evidence="6">
    <location>
        <begin position="70"/>
        <end position="91"/>
    </location>
</feature>
<evidence type="ECO:0000256" key="5">
    <source>
        <dbReference type="ARBA" id="ARBA00023136"/>
    </source>
</evidence>
<evidence type="ECO:0000313" key="7">
    <source>
        <dbReference type="EMBL" id="MPM36797.1"/>
    </source>
</evidence>
<feature type="transmembrane region" description="Helical" evidence="6">
    <location>
        <begin position="346"/>
        <end position="370"/>
    </location>
</feature>
<feature type="transmembrane region" description="Helical" evidence="6">
    <location>
        <begin position="189"/>
        <end position="207"/>
    </location>
</feature>
<evidence type="ECO:0000256" key="2">
    <source>
        <dbReference type="ARBA" id="ARBA00022475"/>
    </source>
</evidence>
<keyword evidence="5 6" id="KW-0472">Membrane</keyword>
<feature type="transmembrane region" description="Helical" evidence="6">
    <location>
        <begin position="382"/>
        <end position="405"/>
    </location>
</feature>
<keyword evidence="3 6" id="KW-0812">Transmembrane</keyword>
<evidence type="ECO:0000256" key="4">
    <source>
        <dbReference type="ARBA" id="ARBA00022989"/>
    </source>
</evidence>
<evidence type="ECO:0000256" key="3">
    <source>
        <dbReference type="ARBA" id="ARBA00022692"/>
    </source>
</evidence>
<feature type="transmembrane region" description="Helical" evidence="6">
    <location>
        <begin position="412"/>
        <end position="430"/>
    </location>
</feature>
<gene>
    <name evidence="7" type="ORF">SDC9_83399</name>
</gene>
<feature type="transmembrane region" description="Helical" evidence="6">
    <location>
        <begin position="262"/>
        <end position="282"/>
    </location>
</feature>